<name>A0A655CX28_SALET</name>
<dbReference type="Proteomes" id="UP000041314">
    <property type="component" value="Unassembled WGS sequence"/>
</dbReference>
<keyword evidence="1" id="KW-0472">Membrane</keyword>
<protein>
    <submittedName>
        <fullName evidence="2">Uncharacterized protein</fullName>
    </submittedName>
</protein>
<gene>
    <name evidence="2" type="ORF">ERS008198_02538</name>
</gene>
<feature type="transmembrane region" description="Helical" evidence="1">
    <location>
        <begin position="205"/>
        <end position="226"/>
    </location>
</feature>
<keyword evidence="1" id="KW-1133">Transmembrane helix</keyword>
<reference evidence="2 3" key="1">
    <citation type="submission" date="2015-03" db="EMBL/GenBank/DDBJ databases">
        <authorList>
            <consortium name="Pathogen Informatics"/>
        </authorList>
    </citation>
    <scope>NUCLEOTIDE SEQUENCE [LARGE SCALE GENOMIC DNA]</scope>
    <source>
        <strain evidence="2 3">A1104</strain>
    </source>
</reference>
<sequence>MLFHLDLNVQVACRCAMLARFALACQTNTIAGIHARRDFNGQSFTLFNTPMTVTFMARIFDQRTASLTVWAGLLYSKESLAHLYLTRTMTGRTGLRLRTSFRAAAVANVALLQRRNTDLFGHATHRFFQGEIHVITQISPTRRTLATTPAAKDIAKNVTKDITEISAAIKAAAKSAAHPALFKRGVTILIVGCAFLRIGQHFVGFFNLFKLSFGLFITLIAVRMIFHGQALIRLFDFTLFRCFGNA</sequence>
<accession>A0A655CX28</accession>
<dbReference type="AlphaFoldDB" id="A0A655CX28"/>
<dbReference type="EMBL" id="CQPA01000019">
    <property type="protein sequence ID" value="CNU34418.1"/>
    <property type="molecule type" value="Genomic_DNA"/>
</dbReference>
<evidence type="ECO:0000313" key="3">
    <source>
        <dbReference type="Proteomes" id="UP000041314"/>
    </source>
</evidence>
<evidence type="ECO:0000313" key="2">
    <source>
        <dbReference type="EMBL" id="CNU34418.1"/>
    </source>
</evidence>
<proteinExistence type="predicted"/>
<organism evidence="2 3">
    <name type="scientific">Salmonella enterica subsp. enterica serovar Bovismorbificans</name>
    <dbReference type="NCBI Taxonomy" id="58097"/>
    <lineage>
        <taxon>Bacteria</taxon>
        <taxon>Pseudomonadati</taxon>
        <taxon>Pseudomonadota</taxon>
        <taxon>Gammaproteobacteria</taxon>
        <taxon>Enterobacterales</taxon>
        <taxon>Enterobacteriaceae</taxon>
        <taxon>Salmonella</taxon>
    </lineage>
</organism>
<keyword evidence="1" id="KW-0812">Transmembrane</keyword>
<evidence type="ECO:0000256" key="1">
    <source>
        <dbReference type="SAM" id="Phobius"/>
    </source>
</evidence>